<accession>H1UXZ1</accession>
<sequence length="162" mass="18103">LHNTTHVVGQIKADGPQKFLLFFPSITKQEANINSGWSFARQNRGSDAPQRRIPSGNCYHDEVLFRLSRPGVSWGASDPAALTVCSPTLPTYLPIPVLQDDTGLIPICIDILLNDHLFTLKILNRHNIKKLAFTSSFGLEHFTNETTQVQFNNYSRGSLKII</sequence>
<dbReference type="Proteomes" id="UP000007174">
    <property type="component" value="Unassembled WGS sequence"/>
</dbReference>
<gene>
    <name evidence="1" type="ORF">CH063_00875</name>
</gene>
<dbReference type="AlphaFoldDB" id="H1UXZ1"/>
<evidence type="ECO:0000313" key="2">
    <source>
        <dbReference type="Proteomes" id="UP000007174"/>
    </source>
</evidence>
<reference evidence="2" key="1">
    <citation type="journal article" date="2012" name="Nat. Genet.">
        <title>Lifestyle transitions in plant pathogenic Colletotrichum fungi deciphered by genome and transcriptome analyses.</title>
        <authorList>
            <person name="O'Connell R.J."/>
            <person name="Thon M.R."/>
            <person name="Hacquard S."/>
            <person name="Amyotte S.G."/>
            <person name="Kleemann J."/>
            <person name="Torres M.F."/>
            <person name="Damm U."/>
            <person name="Buiate E.A."/>
            <person name="Epstein L."/>
            <person name="Alkan N."/>
            <person name="Altmueller J."/>
            <person name="Alvarado-Balderrama L."/>
            <person name="Bauser C.A."/>
            <person name="Becker C."/>
            <person name="Birren B.W."/>
            <person name="Chen Z."/>
            <person name="Choi J."/>
            <person name="Crouch J.A."/>
            <person name="Duvick J.P."/>
            <person name="Farman M.A."/>
            <person name="Gan P."/>
            <person name="Heiman D."/>
            <person name="Henrissat B."/>
            <person name="Howard R.J."/>
            <person name="Kabbage M."/>
            <person name="Koch C."/>
            <person name="Kracher B."/>
            <person name="Kubo Y."/>
            <person name="Law A.D."/>
            <person name="Lebrun M.-H."/>
            <person name="Lee Y.-H."/>
            <person name="Miyara I."/>
            <person name="Moore N."/>
            <person name="Neumann U."/>
            <person name="Nordstroem K."/>
            <person name="Panaccione D.G."/>
            <person name="Panstruga R."/>
            <person name="Place M."/>
            <person name="Proctor R.H."/>
            <person name="Prusky D."/>
            <person name="Rech G."/>
            <person name="Reinhardt R."/>
            <person name="Rollins J.A."/>
            <person name="Rounsley S."/>
            <person name="Schardl C.L."/>
            <person name="Schwartz D.C."/>
            <person name="Shenoy N."/>
            <person name="Shirasu K."/>
            <person name="Sikhakolli U.R."/>
            <person name="Stueber K."/>
            <person name="Sukno S.A."/>
            <person name="Sweigard J.A."/>
            <person name="Takano Y."/>
            <person name="Takahara H."/>
            <person name="Trail F."/>
            <person name="van der Does H.C."/>
            <person name="Voll L.M."/>
            <person name="Will I."/>
            <person name="Young S."/>
            <person name="Zeng Q."/>
            <person name="Zhang J."/>
            <person name="Zhou S."/>
            <person name="Dickman M.B."/>
            <person name="Schulze-Lefert P."/>
            <person name="Ver Loren van Themaat E."/>
            <person name="Ma L.-J."/>
            <person name="Vaillancourt L.J."/>
        </authorList>
    </citation>
    <scope>NUCLEOTIDE SEQUENCE [LARGE SCALE GENOMIC DNA]</scope>
    <source>
        <strain evidence="2">IMI 349063</strain>
    </source>
</reference>
<name>H1UXZ1_COLHI</name>
<dbReference type="EMBL" id="CACQ02000557">
    <property type="protein sequence ID" value="CCF32842.1"/>
    <property type="molecule type" value="Genomic_DNA"/>
</dbReference>
<proteinExistence type="predicted"/>
<dbReference type="HOGENOM" id="CLU_1639406_0_0_1"/>
<organism evidence="1 2">
    <name type="scientific">Colletotrichum higginsianum (strain IMI 349063)</name>
    <name type="common">Crucifer anthracnose fungus</name>
    <dbReference type="NCBI Taxonomy" id="759273"/>
    <lineage>
        <taxon>Eukaryota</taxon>
        <taxon>Fungi</taxon>
        <taxon>Dikarya</taxon>
        <taxon>Ascomycota</taxon>
        <taxon>Pezizomycotina</taxon>
        <taxon>Sordariomycetes</taxon>
        <taxon>Hypocreomycetidae</taxon>
        <taxon>Glomerellales</taxon>
        <taxon>Glomerellaceae</taxon>
        <taxon>Colletotrichum</taxon>
        <taxon>Colletotrichum destructivum species complex</taxon>
    </lineage>
</organism>
<feature type="non-terminal residue" evidence="1">
    <location>
        <position position="1"/>
    </location>
</feature>
<protein>
    <submittedName>
        <fullName evidence="1">Uncharacterized protein</fullName>
    </submittedName>
</protein>
<evidence type="ECO:0000313" key="1">
    <source>
        <dbReference type="EMBL" id="CCF32842.1"/>
    </source>
</evidence>